<dbReference type="PANTHER" id="PTHR32266">
    <property type="entry name" value="NICOTIANAMINE SYNTHASE 3"/>
    <property type="match status" value="1"/>
</dbReference>
<proteinExistence type="predicted"/>
<dbReference type="InterPro" id="IPR004298">
    <property type="entry name" value="Nicotian_synth"/>
</dbReference>
<sequence>MTSSTPTRRSLTHPPQAYQPPRPARPAVHACGHADTGSAHPAVTQVRALHDALASCTDLTPGPRTNDLFGRLVALAVDPTAARDADAILGDPAVATLLPGLRQLCADGEFELERHWARRIVAAADPAAELARFPYHQNYVDLTRLEHHAVSGLVPHRIGRVLFVGSGPLPLTSMLLAERYGCTVDNLDREPDAVALGRSLTAALGRTGLHFDTGDVVDRDDLAGYDLVYLAALAGLEPDAKLGLLSHLARVLTPGTLVLARSAHSLRGLLYPVLDPHDLPGMDTLSVVHPFTDVVNSVVVARVRGA</sequence>
<evidence type="ECO:0000313" key="4">
    <source>
        <dbReference type="EMBL" id="NYD35241.1"/>
    </source>
</evidence>
<dbReference type="Proteomes" id="UP000535890">
    <property type="component" value="Unassembled WGS sequence"/>
</dbReference>
<name>A0A7Y9J4S8_9PSEU</name>
<dbReference type="SUPFAM" id="SSF53335">
    <property type="entry name" value="S-adenosyl-L-methionine-dependent methyltransferases"/>
    <property type="match status" value="1"/>
</dbReference>
<evidence type="ECO:0000256" key="1">
    <source>
        <dbReference type="ARBA" id="ARBA00022679"/>
    </source>
</evidence>
<dbReference type="GO" id="GO:0030418">
    <property type="term" value="P:nicotianamine biosynthetic process"/>
    <property type="evidence" value="ECO:0007669"/>
    <property type="project" value="InterPro"/>
</dbReference>
<keyword evidence="5" id="KW-1185">Reference proteome</keyword>
<keyword evidence="2" id="KW-0949">S-adenosyl-L-methionine</keyword>
<dbReference type="CDD" id="cd02440">
    <property type="entry name" value="AdoMet_MTases"/>
    <property type="match status" value="1"/>
</dbReference>
<organism evidence="4 5">
    <name type="scientific">Actinomycetospora corticicola</name>
    <dbReference type="NCBI Taxonomy" id="663602"/>
    <lineage>
        <taxon>Bacteria</taxon>
        <taxon>Bacillati</taxon>
        <taxon>Actinomycetota</taxon>
        <taxon>Actinomycetes</taxon>
        <taxon>Pseudonocardiales</taxon>
        <taxon>Pseudonocardiaceae</taxon>
        <taxon>Actinomycetospora</taxon>
    </lineage>
</organism>
<dbReference type="GO" id="GO:0030410">
    <property type="term" value="F:nicotianamine synthase activity"/>
    <property type="evidence" value="ECO:0007669"/>
    <property type="project" value="UniProtKB-EC"/>
</dbReference>
<dbReference type="InterPro" id="IPR029063">
    <property type="entry name" value="SAM-dependent_MTases_sf"/>
</dbReference>
<accession>A0A7Y9J4S8</accession>
<evidence type="ECO:0000256" key="2">
    <source>
        <dbReference type="ARBA" id="ARBA00022691"/>
    </source>
</evidence>
<reference evidence="4 5" key="1">
    <citation type="submission" date="2020-07" db="EMBL/GenBank/DDBJ databases">
        <title>Sequencing the genomes of 1000 actinobacteria strains.</title>
        <authorList>
            <person name="Klenk H.-P."/>
        </authorList>
    </citation>
    <scope>NUCLEOTIDE SEQUENCE [LARGE SCALE GENOMIC DNA]</scope>
    <source>
        <strain evidence="4 5">DSM 45772</strain>
    </source>
</reference>
<dbReference type="Gene3D" id="3.40.50.150">
    <property type="entry name" value="Vaccinia Virus protein VP39"/>
    <property type="match status" value="1"/>
</dbReference>
<evidence type="ECO:0000313" key="5">
    <source>
        <dbReference type="Proteomes" id="UP000535890"/>
    </source>
</evidence>
<dbReference type="EC" id="2.5.1.43" evidence="4"/>
<evidence type="ECO:0000256" key="3">
    <source>
        <dbReference type="SAM" id="MobiDB-lite"/>
    </source>
</evidence>
<dbReference type="PROSITE" id="PS51142">
    <property type="entry name" value="NAS"/>
    <property type="match status" value="1"/>
</dbReference>
<feature type="region of interest" description="Disordered" evidence="3">
    <location>
        <begin position="1"/>
        <end position="36"/>
    </location>
</feature>
<dbReference type="EMBL" id="JACCBN010000001">
    <property type="protein sequence ID" value="NYD35241.1"/>
    <property type="molecule type" value="Genomic_DNA"/>
</dbReference>
<dbReference type="Pfam" id="PF03059">
    <property type="entry name" value="NAS"/>
    <property type="match status" value="1"/>
</dbReference>
<dbReference type="RefSeq" id="WP_179793107.1">
    <property type="nucleotide sequence ID" value="NZ_BAABHP010000004.1"/>
</dbReference>
<gene>
    <name evidence="4" type="ORF">BJ983_001343</name>
</gene>
<protein>
    <submittedName>
        <fullName evidence="4">Nicotianamine synthase</fullName>
        <ecNumber evidence="4">2.5.1.43</ecNumber>
    </submittedName>
</protein>
<dbReference type="PANTHER" id="PTHR32266:SF12">
    <property type="entry name" value="NICOTIANAMINE SYNTHASE 3"/>
    <property type="match status" value="1"/>
</dbReference>
<dbReference type="AlphaFoldDB" id="A0A7Y9J4S8"/>
<keyword evidence="1 4" id="KW-0808">Transferase</keyword>
<comment type="caution">
    <text evidence="4">The sequence shown here is derived from an EMBL/GenBank/DDBJ whole genome shotgun (WGS) entry which is preliminary data.</text>
</comment>